<dbReference type="AlphaFoldDB" id="S8CPL9"/>
<dbReference type="PANTHER" id="PTHR47903:SF2">
    <property type="entry name" value="OS07G0636400 PROTEIN"/>
    <property type="match status" value="1"/>
</dbReference>
<dbReference type="EMBL" id="AUSU01002281">
    <property type="protein sequence ID" value="EPS69129.1"/>
    <property type="molecule type" value="Genomic_DNA"/>
</dbReference>
<dbReference type="InterPro" id="IPR029064">
    <property type="entry name" value="Ribosomal_eL30-like_sf"/>
</dbReference>
<dbReference type="Gene3D" id="3.30.1330.30">
    <property type="match status" value="1"/>
</dbReference>
<dbReference type="SUPFAM" id="SSF55315">
    <property type="entry name" value="L30e-like"/>
    <property type="match status" value="1"/>
</dbReference>
<gene>
    <name evidence="2" type="ORF">M569_05642</name>
</gene>
<sequence length="61" mass="6459">FVQAVVLASDCDPRWLTKHLPGLAASRNVPVVSVKDGKKGSSVRLGEVFDIKTAIAIGIKV</sequence>
<feature type="domain" description="Ribosomal protein eL8/eL30/eS12/Gadd45" evidence="1">
    <location>
        <begin position="3"/>
        <end position="56"/>
    </location>
</feature>
<dbReference type="OrthoDB" id="20109at2759"/>
<keyword evidence="3" id="KW-1185">Reference proteome</keyword>
<evidence type="ECO:0000313" key="3">
    <source>
        <dbReference type="Proteomes" id="UP000015453"/>
    </source>
</evidence>
<reference evidence="2 3" key="1">
    <citation type="journal article" date="2013" name="BMC Genomics">
        <title>The miniature genome of a carnivorous plant Genlisea aurea contains a low number of genes and short non-coding sequences.</title>
        <authorList>
            <person name="Leushkin E.V."/>
            <person name="Sutormin R.A."/>
            <person name="Nabieva E.R."/>
            <person name="Penin A.A."/>
            <person name="Kondrashov A.S."/>
            <person name="Logacheva M.D."/>
        </authorList>
    </citation>
    <scope>NUCLEOTIDE SEQUENCE [LARGE SCALE GENOMIC DNA]</scope>
</reference>
<name>S8CPL9_9LAMI</name>
<dbReference type="Pfam" id="PF01248">
    <property type="entry name" value="Ribosomal_L7Ae"/>
    <property type="match status" value="1"/>
</dbReference>
<dbReference type="Proteomes" id="UP000015453">
    <property type="component" value="Unassembled WGS sequence"/>
</dbReference>
<protein>
    <recommendedName>
        <fullName evidence="1">Ribosomal protein eL8/eL30/eS12/Gadd45 domain-containing protein</fullName>
    </recommendedName>
</protein>
<evidence type="ECO:0000259" key="1">
    <source>
        <dbReference type="Pfam" id="PF01248"/>
    </source>
</evidence>
<proteinExistence type="predicted"/>
<dbReference type="InterPro" id="IPR004038">
    <property type="entry name" value="Ribosomal_eL8/eL30/eS12/Gad45"/>
</dbReference>
<organism evidence="2 3">
    <name type="scientific">Genlisea aurea</name>
    <dbReference type="NCBI Taxonomy" id="192259"/>
    <lineage>
        <taxon>Eukaryota</taxon>
        <taxon>Viridiplantae</taxon>
        <taxon>Streptophyta</taxon>
        <taxon>Embryophyta</taxon>
        <taxon>Tracheophyta</taxon>
        <taxon>Spermatophyta</taxon>
        <taxon>Magnoliopsida</taxon>
        <taxon>eudicotyledons</taxon>
        <taxon>Gunneridae</taxon>
        <taxon>Pentapetalae</taxon>
        <taxon>asterids</taxon>
        <taxon>lamiids</taxon>
        <taxon>Lamiales</taxon>
        <taxon>Lentibulariaceae</taxon>
        <taxon>Genlisea</taxon>
    </lineage>
</organism>
<feature type="non-terminal residue" evidence="2">
    <location>
        <position position="1"/>
    </location>
</feature>
<accession>S8CPL9</accession>
<dbReference type="PANTHER" id="PTHR47903">
    <property type="entry name" value="OS07G0636400 PROTEIN"/>
    <property type="match status" value="1"/>
</dbReference>
<evidence type="ECO:0000313" key="2">
    <source>
        <dbReference type="EMBL" id="EPS69129.1"/>
    </source>
</evidence>
<feature type="non-terminal residue" evidence="2">
    <location>
        <position position="61"/>
    </location>
</feature>
<comment type="caution">
    <text evidence="2">The sequence shown here is derived from an EMBL/GenBank/DDBJ whole genome shotgun (WGS) entry which is preliminary data.</text>
</comment>